<dbReference type="GO" id="GO:0005634">
    <property type="term" value="C:nucleus"/>
    <property type="evidence" value="ECO:0007669"/>
    <property type="project" value="TreeGrafter"/>
</dbReference>
<keyword evidence="4" id="KW-0539">Nucleus</keyword>
<evidence type="ECO:0000256" key="2">
    <source>
        <dbReference type="ARBA" id="ARBA00023015"/>
    </source>
</evidence>
<dbReference type="InterPro" id="IPR051127">
    <property type="entry name" value="Fungal_SecMet_Regulators"/>
</dbReference>
<dbReference type="InterPro" id="IPR036864">
    <property type="entry name" value="Zn2-C6_fun-type_DNA-bd_sf"/>
</dbReference>
<organism evidence="6 7">
    <name type="scientific">Sungouiella intermedia</name>
    <dbReference type="NCBI Taxonomy" id="45354"/>
    <lineage>
        <taxon>Eukaryota</taxon>
        <taxon>Fungi</taxon>
        <taxon>Dikarya</taxon>
        <taxon>Ascomycota</taxon>
        <taxon>Saccharomycotina</taxon>
        <taxon>Pichiomycetes</taxon>
        <taxon>Metschnikowiaceae</taxon>
        <taxon>Sungouiella</taxon>
    </lineage>
</organism>
<dbReference type="GO" id="GO:0008270">
    <property type="term" value="F:zinc ion binding"/>
    <property type="evidence" value="ECO:0007669"/>
    <property type="project" value="InterPro"/>
</dbReference>
<dbReference type="EMBL" id="LT635766">
    <property type="protein sequence ID" value="SGZ53386.1"/>
    <property type="molecule type" value="Genomic_DNA"/>
</dbReference>
<dbReference type="Pfam" id="PF04082">
    <property type="entry name" value="Fungal_trans"/>
    <property type="match status" value="1"/>
</dbReference>
<dbReference type="GO" id="GO:0006351">
    <property type="term" value="P:DNA-templated transcription"/>
    <property type="evidence" value="ECO:0007669"/>
    <property type="project" value="InterPro"/>
</dbReference>
<accession>A0A1L0BT18</accession>
<dbReference type="InterPro" id="IPR007219">
    <property type="entry name" value="XnlR_reg_dom"/>
</dbReference>
<evidence type="ECO:0000313" key="6">
    <source>
        <dbReference type="EMBL" id="SGZ53386.1"/>
    </source>
</evidence>
<dbReference type="Proteomes" id="UP000182259">
    <property type="component" value="Chromosome III"/>
</dbReference>
<dbReference type="PROSITE" id="PS50048">
    <property type="entry name" value="ZN2_CY6_FUNGAL_2"/>
    <property type="match status" value="1"/>
</dbReference>
<dbReference type="SMART" id="SM00066">
    <property type="entry name" value="GAL4"/>
    <property type="match status" value="1"/>
</dbReference>
<protein>
    <submittedName>
        <fullName evidence="6">CIC11C00000000694</fullName>
    </submittedName>
</protein>
<dbReference type="SMART" id="SM00906">
    <property type="entry name" value="Fungal_trans"/>
    <property type="match status" value="1"/>
</dbReference>
<evidence type="ECO:0000256" key="1">
    <source>
        <dbReference type="ARBA" id="ARBA00022723"/>
    </source>
</evidence>
<dbReference type="PANTHER" id="PTHR47424:SF2">
    <property type="entry name" value="TRANSCRIPTION FACTOR DOMAIN-CONTAINING PROTEIN-RELATED"/>
    <property type="match status" value="1"/>
</dbReference>
<dbReference type="SUPFAM" id="SSF57701">
    <property type="entry name" value="Zn2/Cys6 DNA-binding domain"/>
    <property type="match status" value="1"/>
</dbReference>
<reference evidence="7" key="1">
    <citation type="submission" date="2016-10" db="EMBL/GenBank/DDBJ databases">
        <authorList>
            <person name="Geijer C."/>
            <person name="Jareborg N."/>
            <person name="Dainat J."/>
        </authorList>
    </citation>
    <scope>NUCLEOTIDE SEQUENCE [LARGE SCALE GENOMIC DNA]</scope>
    <source>
        <strain evidence="7">PYCC 4715</strain>
    </source>
</reference>
<gene>
    <name evidence="6" type="ORF">SAMEA4029009_CIC11G00000000694</name>
</gene>
<name>A0A1L0BT18_9ASCO</name>
<dbReference type="GO" id="GO:0000981">
    <property type="term" value="F:DNA-binding transcription factor activity, RNA polymerase II-specific"/>
    <property type="evidence" value="ECO:0007669"/>
    <property type="project" value="InterPro"/>
</dbReference>
<feature type="domain" description="Zn(2)-C6 fungal-type" evidence="5">
    <location>
        <begin position="17"/>
        <end position="47"/>
    </location>
</feature>
<evidence type="ECO:0000256" key="4">
    <source>
        <dbReference type="ARBA" id="ARBA00023242"/>
    </source>
</evidence>
<dbReference type="Pfam" id="PF00172">
    <property type="entry name" value="Zn_clus"/>
    <property type="match status" value="1"/>
</dbReference>
<proteinExistence type="predicted"/>
<dbReference type="Gene3D" id="4.10.240.10">
    <property type="entry name" value="Zn(2)-C6 fungal-type DNA-binding domain"/>
    <property type="match status" value="1"/>
</dbReference>
<dbReference type="AlphaFoldDB" id="A0A1L0BT18"/>
<dbReference type="PANTHER" id="PTHR47424">
    <property type="entry name" value="REGULATORY PROTEIN GAL4"/>
    <property type="match status" value="1"/>
</dbReference>
<evidence type="ECO:0000313" key="7">
    <source>
        <dbReference type="Proteomes" id="UP000182259"/>
    </source>
</evidence>
<dbReference type="GO" id="GO:0000435">
    <property type="term" value="P:positive regulation of transcription from RNA polymerase II promoter by galactose"/>
    <property type="evidence" value="ECO:0007669"/>
    <property type="project" value="TreeGrafter"/>
</dbReference>
<keyword evidence="1" id="KW-0479">Metal-binding</keyword>
<evidence type="ECO:0000256" key="3">
    <source>
        <dbReference type="ARBA" id="ARBA00023163"/>
    </source>
</evidence>
<keyword evidence="2" id="KW-0805">Transcription regulation</keyword>
<dbReference type="GO" id="GO:0000978">
    <property type="term" value="F:RNA polymerase II cis-regulatory region sequence-specific DNA binding"/>
    <property type="evidence" value="ECO:0007669"/>
    <property type="project" value="TreeGrafter"/>
</dbReference>
<dbReference type="InterPro" id="IPR001138">
    <property type="entry name" value="Zn2Cys6_DnaBD"/>
</dbReference>
<dbReference type="CDD" id="cd12148">
    <property type="entry name" value="fungal_TF_MHR"/>
    <property type="match status" value="1"/>
</dbReference>
<evidence type="ECO:0000259" key="5">
    <source>
        <dbReference type="PROSITE" id="PS50048"/>
    </source>
</evidence>
<dbReference type="CDD" id="cd00067">
    <property type="entry name" value="GAL4"/>
    <property type="match status" value="1"/>
</dbReference>
<keyword evidence="3" id="KW-0804">Transcription</keyword>
<sequence>MTTPSLNHKKRGDKNYACKECQRRRVRCSRELPICSACATSNRHCLYESQLKSRLTRKHLTTLEQENRLMKQVIAEYMPNVDLIKLMRSLRNGVSMSEIPEFGELAKRIALSESSMTPHATQLDGTKTAYNSKEIEEGPNTVLHGAGMCHNESFQIPQLISPTVTHTNQMNNNAEHSGVGRSMAAQANSNYNWDERSRLENTRSPTIVEGMAFSDSSGYLGATSSASFLNLVGGGYFMHSKLNIETSVTDNASNVIENSDNKLTLEVYVNKYFETYHPFYPLIYWPHFIACFNGVVIPPSGWESLLYIVAAIGSFLGATNLEDVNDLVFFEKAKSFLTIDSLETGNLILVQTLTLMSNYLQKRDRPNTGYNYLGLAARMAMGLGIHKYSEAIDDLLLEQESRRRIWWCLFIFDCGQTCTFGRPLGIDCSGVDALLPRNFNELELNGFMKSMPEEVNMMTSYSSLRLQSLFHLLTNSIYERLISAIPPSAESLLKWDETYIERWKSMVPSYYSENTEVPERYKLPHKVMHWRCKNLRILMYRTFVFNFGSTSNKYEKNAKEICLEECHQTIVSMNELWKDLIVPKRMSAWYSLFFIIPAVVMPLVCLRNDPSCENADCWKKDIQVAIGIIQKIQIICPPASRVLDLINIVGGEYLPTTIDQQTSIDVSALTSDVSPATQLMQLHSMLWPGFFETDQEKD</sequence>